<dbReference type="SUPFAM" id="SSF53807">
    <property type="entry name" value="Helical backbone' metal receptor"/>
    <property type="match status" value="1"/>
</dbReference>
<keyword evidence="8" id="KW-1185">Reference proteome</keyword>
<comment type="subcellular location">
    <subcellularLocation>
        <location evidence="1">Cell envelope</location>
    </subcellularLocation>
</comment>
<dbReference type="GO" id="GO:0046872">
    <property type="term" value="F:metal ion binding"/>
    <property type="evidence" value="ECO:0007669"/>
    <property type="project" value="UniProtKB-KW"/>
</dbReference>
<keyword evidence="4" id="KW-0732">Signal</keyword>
<sequence length="309" mass="34293">MNKHWIISLTTVGALMLTSCSSGDEQATDSTDTIQAVSTFTILSDIVAEVGGDHVTVHNIVPVGNDPHEYDSTPEDTKAMSDADVFFYNGLNLEGGENGWASRMVESVGLEDDRVVETTDGVEPMYLTDEESEHSINPHAFLDPRVGMIMAENVADGLIDVNPDNADEYRQNLESFLEQLTDIDQRYQQEIGDLEEDRRVLVTSERAYQYMADSYDLLEGYIWAVDTDDIGTPEQMISAIDFVNEHKPPALFVESNVTPGPMETVSEETGVEIYATIFSDELAPEGEPGDTYLDFLEENLRNISEGLQQ</sequence>
<keyword evidence="6" id="KW-0175">Coiled coil</keyword>
<dbReference type="PANTHER" id="PTHR42953:SF1">
    <property type="entry name" value="METAL-BINDING PROTEIN HI_0362-RELATED"/>
    <property type="match status" value="1"/>
</dbReference>
<accession>A0A1B7M2Z3</accession>
<evidence type="ECO:0000256" key="5">
    <source>
        <dbReference type="RuleBase" id="RU003512"/>
    </source>
</evidence>
<evidence type="ECO:0000256" key="6">
    <source>
        <dbReference type="SAM" id="Coils"/>
    </source>
</evidence>
<comment type="similarity">
    <text evidence="5">Belongs to the bacterial solute-binding protein 9 family.</text>
</comment>
<dbReference type="PROSITE" id="PS51257">
    <property type="entry name" value="PROKAR_LIPOPROTEIN"/>
    <property type="match status" value="1"/>
</dbReference>
<evidence type="ECO:0000256" key="1">
    <source>
        <dbReference type="ARBA" id="ARBA00004196"/>
    </source>
</evidence>
<proteinExistence type="inferred from homology"/>
<reference evidence="7 8" key="1">
    <citation type="submission" date="2016-04" db="EMBL/GenBank/DDBJ databases">
        <title>First whole genome shotgun sequence of the bacterium Enteractinococcus sp. strain UASWS1574.</title>
        <authorList>
            <person name="Crovadore J."/>
            <person name="Chablais R."/>
            <person name="Lefort F."/>
        </authorList>
    </citation>
    <scope>NUCLEOTIDE SEQUENCE [LARGE SCALE GENOMIC DNA]</scope>
    <source>
        <strain evidence="7 8">UASWS1574</strain>
    </source>
</reference>
<keyword evidence="3" id="KW-0479">Metal-binding</keyword>
<dbReference type="Proteomes" id="UP000078292">
    <property type="component" value="Unassembled WGS sequence"/>
</dbReference>
<evidence type="ECO:0000256" key="3">
    <source>
        <dbReference type="ARBA" id="ARBA00022723"/>
    </source>
</evidence>
<evidence type="ECO:0000313" key="8">
    <source>
        <dbReference type="Proteomes" id="UP000078292"/>
    </source>
</evidence>
<dbReference type="GO" id="GO:0007155">
    <property type="term" value="P:cell adhesion"/>
    <property type="evidence" value="ECO:0007669"/>
    <property type="project" value="InterPro"/>
</dbReference>
<evidence type="ECO:0000313" key="7">
    <source>
        <dbReference type="EMBL" id="OAV62952.1"/>
    </source>
</evidence>
<feature type="coiled-coil region" evidence="6">
    <location>
        <begin position="166"/>
        <end position="197"/>
    </location>
</feature>
<dbReference type="InterPro" id="IPR006127">
    <property type="entry name" value="ZnuA-like"/>
</dbReference>
<dbReference type="Pfam" id="PF01297">
    <property type="entry name" value="ZnuA"/>
    <property type="match status" value="1"/>
</dbReference>
<dbReference type="PRINTS" id="PR00691">
    <property type="entry name" value="ADHESINB"/>
</dbReference>
<gene>
    <name evidence="7" type="ORF">A6F49_03905</name>
</gene>
<evidence type="ECO:0000256" key="4">
    <source>
        <dbReference type="ARBA" id="ARBA00022729"/>
    </source>
</evidence>
<evidence type="ECO:0000256" key="2">
    <source>
        <dbReference type="ARBA" id="ARBA00022448"/>
    </source>
</evidence>
<dbReference type="PRINTS" id="PR00690">
    <property type="entry name" value="ADHESNFAMILY"/>
</dbReference>
<dbReference type="Gene3D" id="3.40.50.1980">
    <property type="entry name" value="Nitrogenase molybdenum iron protein domain"/>
    <property type="match status" value="2"/>
</dbReference>
<dbReference type="InterPro" id="IPR006129">
    <property type="entry name" value="AdhesinB"/>
</dbReference>
<dbReference type="GO" id="GO:0030001">
    <property type="term" value="P:metal ion transport"/>
    <property type="evidence" value="ECO:0007669"/>
    <property type="project" value="InterPro"/>
</dbReference>
<dbReference type="STRING" id="1837282.A6F49_03905"/>
<organism evidence="7 8">
    <name type="scientific">Enteractinococcus helveticum</name>
    <dbReference type="NCBI Taxonomy" id="1837282"/>
    <lineage>
        <taxon>Bacteria</taxon>
        <taxon>Bacillati</taxon>
        <taxon>Actinomycetota</taxon>
        <taxon>Actinomycetes</taxon>
        <taxon>Micrococcales</taxon>
        <taxon>Micrococcaceae</taxon>
    </lineage>
</organism>
<dbReference type="InterPro" id="IPR050492">
    <property type="entry name" value="Bact_metal-bind_prot9"/>
</dbReference>
<name>A0A1B7M2Z3_9MICC</name>
<dbReference type="GO" id="GO:0030313">
    <property type="term" value="C:cell envelope"/>
    <property type="evidence" value="ECO:0007669"/>
    <property type="project" value="UniProtKB-SubCell"/>
</dbReference>
<keyword evidence="2 5" id="KW-0813">Transport</keyword>
<dbReference type="OrthoDB" id="9810636at2"/>
<dbReference type="EMBL" id="LXEY01000006">
    <property type="protein sequence ID" value="OAV62952.1"/>
    <property type="molecule type" value="Genomic_DNA"/>
</dbReference>
<dbReference type="RefSeq" id="WP_043055985.1">
    <property type="nucleotide sequence ID" value="NZ_LXEY01000006.1"/>
</dbReference>
<comment type="caution">
    <text evidence="7">The sequence shown here is derived from an EMBL/GenBank/DDBJ whole genome shotgun (WGS) entry which is preliminary data.</text>
</comment>
<dbReference type="InterPro" id="IPR006128">
    <property type="entry name" value="Lipoprotein_PsaA-like"/>
</dbReference>
<protein>
    <recommendedName>
        <fullName evidence="9">Zinc ABC transporter substrate-binding protein</fullName>
    </recommendedName>
</protein>
<dbReference type="AlphaFoldDB" id="A0A1B7M2Z3"/>
<evidence type="ECO:0008006" key="9">
    <source>
        <dbReference type="Google" id="ProtNLM"/>
    </source>
</evidence>
<dbReference type="PANTHER" id="PTHR42953">
    <property type="entry name" value="HIGH-AFFINITY ZINC UPTAKE SYSTEM PROTEIN ZNUA-RELATED"/>
    <property type="match status" value="1"/>
</dbReference>